<evidence type="ECO:0000313" key="1">
    <source>
        <dbReference type="EMBL" id="KAH7915406.1"/>
    </source>
</evidence>
<reference evidence="1" key="1">
    <citation type="journal article" date="2021" name="New Phytol.">
        <title>Evolutionary innovations through gain and loss of genes in the ectomycorrhizal Boletales.</title>
        <authorList>
            <person name="Wu G."/>
            <person name="Miyauchi S."/>
            <person name="Morin E."/>
            <person name="Kuo A."/>
            <person name="Drula E."/>
            <person name="Varga T."/>
            <person name="Kohler A."/>
            <person name="Feng B."/>
            <person name="Cao Y."/>
            <person name="Lipzen A."/>
            <person name="Daum C."/>
            <person name="Hundley H."/>
            <person name="Pangilinan J."/>
            <person name="Johnson J."/>
            <person name="Barry K."/>
            <person name="LaButti K."/>
            <person name="Ng V."/>
            <person name="Ahrendt S."/>
            <person name="Min B."/>
            <person name="Choi I.G."/>
            <person name="Park H."/>
            <person name="Plett J.M."/>
            <person name="Magnuson J."/>
            <person name="Spatafora J.W."/>
            <person name="Nagy L.G."/>
            <person name="Henrissat B."/>
            <person name="Grigoriev I.V."/>
            <person name="Yang Z.L."/>
            <person name="Xu J."/>
            <person name="Martin F.M."/>
        </authorList>
    </citation>
    <scope>NUCLEOTIDE SEQUENCE</scope>
    <source>
        <strain evidence="1">ATCC 28755</strain>
    </source>
</reference>
<protein>
    <submittedName>
        <fullName evidence="1">Uncharacterized protein</fullName>
    </submittedName>
</protein>
<dbReference type="Proteomes" id="UP000790377">
    <property type="component" value="Unassembled WGS sequence"/>
</dbReference>
<dbReference type="EMBL" id="MU267601">
    <property type="protein sequence ID" value="KAH7915406.1"/>
    <property type="molecule type" value="Genomic_DNA"/>
</dbReference>
<proteinExistence type="predicted"/>
<organism evidence="1 2">
    <name type="scientific">Hygrophoropsis aurantiaca</name>
    <dbReference type="NCBI Taxonomy" id="72124"/>
    <lineage>
        <taxon>Eukaryota</taxon>
        <taxon>Fungi</taxon>
        <taxon>Dikarya</taxon>
        <taxon>Basidiomycota</taxon>
        <taxon>Agaricomycotina</taxon>
        <taxon>Agaricomycetes</taxon>
        <taxon>Agaricomycetidae</taxon>
        <taxon>Boletales</taxon>
        <taxon>Coniophorineae</taxon>
        <taxon>Hygrophoropsidaceae</taxon>
        <taxon>Hygrophoropsis</taxon>
    </lineage>
</organism>
<comment type="caution">
    <text evidence="1">The sequence shown here is derived from an EMBL/GenBank/DDBJ whole genome shotgun (WGS) entry which is preliminary data.</text>
</comment>
<gene>
    <name evidence="1" type="ORF">BJ138DRAFT_998063</name>
</gene>
<keyword evidence="2" id="KW-1185">Reference proteome</keyword>
<name>A0ACB8AR69_9AGAM</name>
<sequence>MATTSTIPLTSTSLCSGVTSWYTFSPSLTWSENCEVALVFSDIPFISLGVLAFGVSILFVAIKRFTLTALVLYSSAFLAFVASILDLSQLIDRGLDGLQQESITHPLITAREIILAVALGLRFVFYWLFVAEPPQKESKPFALAEGSWTNFLILEPNDESHSGSWDRWGFSGQLLKYGLLFSAFAITGLQIVWRIVDRFHHYSPIYAADTALELVVSVMLVLKLLLNTIISPAVPRLYTFREYATPIFALLINIGVAIGNLLCFAFTESTLGRFLQGVELYILVVFIMVLNLKKFGQDLSAQRSRSPLSEKPSLPRPSPESTFRLSPPIVPTPSISMIFPSAGKNASTEAIRRSIRASARVTSWVSGRFSKSRSIPEEDRIRLWDQGEAEKGALEPIDTRHHGMNREVPDNTESIKDWKDIVSAAAPPLSPMDGHTHWTSTRTPEDSPGGSQLLRLGIPRLQTRDLGAPGVSSSSCPRYDRDSDHAVIMTAPPDPQAQESPIYGLDGIRRRPFWQGNQSSQQSSVSFEELMRQQSELDKSIAALRLFSPHGSPTNASSEKSSDAEFSEKTRFSSSTAALSDFSLSHFPEPPWVTSPLPALPSPLPPSSLRMREDRRARLALVTDVKINELLPPRMPVVLDDIPRSPHSQTMPDSPYRGDNESLAAAAGRSPRFNSGGTQYEITSFIGDLTTPGGHSKGTLEKPWETSDTVINLATIIDGSSSGPSYPNLQVPAANIAPLVPRSRLTGLPSNPAKYKLSPLSINSKLSSVNTVPDMDPPATLRNLNPAVFPSLTLSPPAEPHIPSVSKPKPSKGILGLPPRPRLAREISPPKPPPQDGKGDQAPSAFERPRPPPIILRSYDNRYGPYGPESPAQGAG</sequence>
<accession>A0ACB8AR69</accession>
<evidence type="ECO:0000313" key="2">
    <source>
        <dbReference type="Proteomes" id="UP000790377"/>
    </source>
</evidence>